<name>A0A1D1ZP87_AUXPR</name>
<sequence>MEWFQAIRTDPSQVSETAHLATTSLLEAPQAARPIIRGSKIARVHIPSCRASHRLDLVAQVCHPSGSFTSGITRRSVRAIRVLLTGLPNLRSGSEFPTSLRGGGSFDNCRWNGSGRKLSSPHRNLDRQMDNEPERCGGVTLVSRTCETDFCFLVVPFVAAILCRIGWSPLPDSLLRLHPHLHSRRYRHISSCLLCWRNCLVSTPIPTALRQPPGCIHTPCTSLFLLLLLHGLLQLLRTGRLDLDRAHQRDDGLRLGDGPAEIALSARRVRRPLEQLHGLRWEGVAPEGSYACCEGGLEPEHGHRQSKLRESLQFVASCLPRSSEQTREHTNHTITTSPVGRPCPSSAALAPSSP</sequence>
<organism evidence="2">
    <name type="scientific">Auxenochlorella protothecoides</name>
    <name type="common">Green microalga</name>
    <name type="synonym">Chlorella protothecoides</name>
    <dbReference type="NCBI Taxonomy" id="3075"/>
    <lineage>
        <taxon>Eukaryota</taxon>
        <taxon>Viridiplantae</taxon>
        <taxon>Chlorophyta</taxon>
        <taxon>core chlorophytes</taxon>
        <taxon>Trebouxiophyceae</taxon>
        <taxon>Chlorellales</taxon>
        <taxon>Chlorellaceae</taxon>
        <taxon>Auxenochlorella</taxon>
    </lineage>
</organism>
<evidence type="ECO:0000313" key="2">
    <source>
        <dbReference type="EMBL" id="JAT68738.1"/>
    </source>
</evidence>
<feature type="compositionally biased region" description="Low complexity" evidence="1">
    <location>
        <begin position="342"/>
        <end position="354"/>
    </location>
</feature>
<accession>A0A1D1ZP87</accession>
<protein>
    <submittedName>
        <fullName evidence="2">Uncharacterized protein</fullName>
    </submittedName>
</protein>
<feature type="region of interest" description="Disordered" evidence="1">
    <location>
        <begin position="321"/>
        <end position="354"/>
    </location>
</feature>
<evidence type="ECO:0000256" key="1">
    <source>
        <dbReference type="SAM" id="MobiDB-lite"/>
    </source>
</evidence>
<proteinExistence type="predicted"/>
<reference evidence="2" key="1">
    <citation type="submission" date="2015-08" db="EMBL/GenBank/DDBJ databases">
        <authorList>
            <person name="Babu N.S."/>
            <person name="Beckwith C.J."/>
            <person name="Beseler K.G."/>
            <person name="Brison A."/>
            <person name="Carone J.V."/>
            <person name="Caskin T.P."/>
            <person name="Diamond M."/>
            <person name="Durham M.E."/>
            <person name="Foxe J.M."/>
            <person name="Go M."/>
            <person name="Henderson B.A."/>
            <person name="Jones I.B."/>
            <person name="McGettigan J.A."/>
            <person name="Micheletti S.J."/>
            <person name="Nasrallah M.E."/>
            <person name="Ortiz D."/>
            <person name="Piller C.R."/>
            <person name="Privatt S.R."/>
            <person name="Schneider S.L."/>
            <person name="Sharp S."/>
            <person name="Smith T.C."/>
            <person name="Stanton J.D."/>
            <person name="Ullery H.E."/>
            <person name="Wilson R.J."/>
            <person name="Serrano M.G."/>
            <person name="Buck G."/>
            <person name="Lee V."/>
            <person name="Wang Y."/>
            <person name="Carvalho R."/>
            <person name="Voegtly L."/>
            <person name="Shi R."/>
            <person name="Duckworth R."/>
            <person name="Johnson A."/>
            <person name="Loviza R."/>
            <person name="Walstead R."/>
            <person name="Shah Z."/>
            <person name="Kiflezghi M."/>
            <person name="Wade K."/>
            <person name="Ball S.L."/>
            <person name="Bradley K.W."/>
            <person name="Asai D.J."/>
            <person name="Bowman C.A."/>
            <person name="Russell D.A."/>
            <person name="Pope W.H."/>
            <person name="Jacobs-Sera D."/>
            <person name="Hendrix R.W."/>
            <person name="Hatfull G.F."/>
        </authorList>
    </citation>
    <scope>NUCLEOTIDE SEQUENCE</scope>
</reference>
<dbReference type="AlphaFoldDB" id="A0A1D1ZP87"/>
<dbReference type="EMBL" id="GDKF01009884">
    <property type="protein sequence ID" value="JAT68738.1"/>
    <property type="molecule type" value="Transcribed_RNA"/>
</dbReference>
<gene>
    <name evidence="2" type="ORF">g.6563</name>
</gene>